<gene>
    <name evidence="1" type="ordered locus">AXX17_At5g39560</name>
</gene>
<reference evidence="2" key="1">
    <citation type="journal article" date="2016" name="Proc. Natl. Acad. Sci. U.S.A.">
        <title>Chromosome-level assembly of Arabidopsis thaliana Ler reveals the extent of translocation and inversion polymorphisms.</title>
        <authorList>
            <person name="Zapata L."/>
            <person name="Ding J."/>
            <person name="Willing E.M."/>
            <person name="Hartwig B."/>
            <person name="Bezdan D."/>
            <person name="Jiao W.B."/>
            <person name="Patel V."/>
            <person name="Velikkakam James G."/>
            <person name="Koornneef M."/>
            <person name="Ossowski S."/>
            <person name="Schneeberger K."/>
        </authorList>
    </citation>
    <scope>NUCLEOTIDE SEQUENCE [LARGE SCALE GENOMIC DNA]</scope>
    <source>
        <strain evidence="2">cv. Landsberg erecta</strain>
    </source>
</reference>
<proteinExistence type="predicted"/>
<evidence type="ECO:0000313" key="2">
    <source>
        <dbReference type="Proteomes" id="UP000078284"/>
    </source>
</evidence>
<evidence type="ECO:0000313" key="1">
    <source>
        <dbReference type="EMBL" id="OAO96308.1"/>
    </source>
</evidence>
<dbReference type="AlphaFoldDB" id="A0A178UR73"/>
<protein>
    <submittedName>
        <fullName evidence="1">Uncharacterized protein</fullName>
    </submittedName>
</protein>
<organism evidence="1 2">
    <name type="scientific">Arabidopsis thaliana</name>
    <name type="common">Mouse-ear cress</name>
    <dbReference type="NCBI Taxonomy" id="3702"/>
    <lineage>
        <taxon>Eukaryota</taxon>
        <taxon>Viridiplantae</taxon>
        <taxon>Streptophyta</taxon>
        <taxon>Embryophyta</taxon>
        <taxon>Tracheophyta</taxon>
        <taxon>Spermatophyta</taxon>
        <taxon>Magnoliopsida</taxon>
        <taxon>eudicotyledons</taxon>
        <taxon>Gunneridae</taxon>
        <taxon>Pentapetalae</taxon>
        <taxon>rosids</taxon>
        <taxon>malvids</taxon>
        <taxon>Brassicales</taxon>
        <taxon>Brassicaceae</taxon>
        <taxon>Camelineae</taxon>
        <taxon>Arabidopsis</taxon>
    </lineage>
</organism>
<dbReference type="Proteomes" id="UP000078284">
    <property type="component" value="Chromosome 5"/>
</dbReference>
<accession>A0A178UR73</accession>
<sequence>MQPEIVPEAVFVVPSSKPRNQPILLRLVKSRVRFPLLIGSFAMKVGFGPG</sequence>
<dbReference type="EMBL" id="LUHQ01000005">
    <property type="protein sequence ID" value="OAO96308.1"/>
    <property type="molecule type" value="Genomic_DNA"/>
</dbReference>
<comment type="caution">
    <text evidence="1">The sequence shown here is derived from an EMBL/GenBank/DDBJ whole genome shotgun (WGS) entry which is preliminary data.</text>
</comment>
<name>A0A178UR73_ARATH</name>